<evidence type="ECO:0000256" key="3">
    <source>
        <dbReference type="ARBA" id="ARBA00022553"/>
    </source>
</evidence>
<dbReference type="Pfam" id="PF08448">
    <property type="entry name" value="PAS_4"/>
    <property type="match status" value="2"/>
</dbReference>
<name>A0ABM8UJC3_9BACT</name>
<evidence type="ECO:0000259" key="8">
    <source>
        <dbReference type="PROSITE" id="PS50110"/>
    </source>
</evidence>
<keyword evidence="12" id="KW-1185">Reference proteome</keyword>
<dbReference type="Pfam" id="PF08447">
    <property type="entry name" value="PAS_3"/>
    <property type="match status" value="1"/>
</dbReference>
<dbReference type="PROSITE" id="PS50112">
    <property type="entry name" value="PAS"/>
    <property type="match status" value="3"/>
</dbReference>
<comment type="caution">
    <text evidence="11">The sequence shown here is derived from an EMBL/GenBank/DDBJ whole genome shotgun (WGS) entry which is preliminary data.</text>
</comment>
<dbReference type="SMART" id="SM00387">
    <property type="entry name" value="HATPase_c"/>
    <property type="match status" value="1"/>
</dbReference>
<dbReference type="PRINTS" id="PR00344">
    <property type="entry name" value="BCTRLSENSOR"/>
</dbReference>
<dbReference type="InterPro" id="IPR000014">
    <property type="entry name" value="PAS"/>
</dbReference>
<evidence type="ECO:0000256" key="1">
    <source>
        <dbReference type="ARBA" id="ARBA00000085"/>
    </source>
</evidence>
<dbReference type="Gene3D" id="3.40.50.2300">
    <property type="match status" value="1"/>
</dbReference>
<dbReference type="PROSITE" id="PS50110">
    <property type="entry name" value="RESPONSE_REGULATORY"/>
    <property type="match status" value="1"/>
</dbReference>
<dbReference type="Pfam" id="PF02518">
    <property type="entry name" value="HATPase_c"/>
    <property type="match status" value="1"/>
</dbReference>
<dbReference type="InterPro" id="IPR005467">
    <property type="entry name" value="His_kinase_dom"/>
</dbReference>
<dbReference type="Gene3D" id="3.30.565.10">
    <property type="entry name" value="Histidine kinase-like ATPase, C-terminal domain"/>
    <property type="match status" value="1"/>
</dbReference>
<dbReference type="Pfam" id="PF00512">
    <property type="entry name" value="HisKA"/>
    <property type="match status" value="1"/>
</dbReference>
<dbReference type="InterPro" id="IPR013656">
    <property type="entry name" value="PAS_4"/>
</dbReference>
<dbReference type="Gene3D" id="3.30.450.20">
    <property type="entry name" value="PAS domain"/>
    <property type="match status" value="4"/>
</dbReference>
<dbReference type="CDD" id="cd00156">
    <property type="entry name" value="REC"/>
    <property type="match status" value="1"/>
</dbReference>
<dbReference type="SUPFAM" id="SSF52172">
    <property type="entry name" value="CheY-like"/>
    <property type="match status" value="1"/>
</dbReference>
<dbReference type="InterPro" id="IPR036890">
    <property type="entry name" value="HATPase_C_sf"/>
</dbReference>
<evidence type="ECO:0000313" key="11">
    <source>
        <dbReference type="EMBL" id="CAG5067484.1"/>
    </source>
</evidence>
<organism evidence="11 12">
    <name type="scientific">Dyadobacter linearis</name>
    <dbReference type="NCBI Taxonomy" id="2823330"/>
    <lineage>
        <taxon>Bacteria</taxon>
        <taxon>Pseudomonadati</taxon>
        <taxon>Bacteroidota</taxon>
        <taxon>Cytophagia</taxon>
        <taxon>Cytophagales</taxon>
        <taxon>Spirosomataceae</taxon>
        <taxon>Dyadobacter</taxon>
    </lineage>
</organism>
<feature type="domain" description="PAS" evidence="9">
    <location>
        <begin position="140"/>
        <end position="210"/>
    </location>
</feature>
<dbReference type="SUPFAM" id="SSF55874">
    <property type="entry name" value="ATPase domain of HSP90 chaperone/DNA topoisomerase II/histidine kinase"/>
    <property type="match status" value="1"/>
</dbReference>
<dbReference type="EC" id="2.7.13.3" evidence="2"/>
<accession>A0ABM8UJC3</accession>
<reference evidence="11 12" key="1">
    <citation type="submission" date="2021-04" db="EMBL/GenBank/DDBJ databases">
        <authorList>
            <person name="Rodrigo-Torres L."/>
            <person name="Arahal R. D."/>
            <person name="Lucena T."/>
        </authorList>
    </citation>
    <scope>NUCLEOTIDE SEQUENCE [LARGE SCALE GENOMIC DNA]</scope>
    <source>
        <strain evidence="11 12">CECT 9623</strain>
    </source>
</reference>
<dbReference type="PANTHER" id="PTHR43304:SF1">
    <property type="entry name" value="PAC DOMAIN-CONTAINING PROTEIN"/>
    <property type="match status" value="1"/>
</dbReference>
<feature type="domain" description="Response regulatory" evidence="8">
    <location>
        <begin position="6"/>
        <end position="122"/>
    </location>
</feature>
<sequence>MSESLKIVQLDNSLDGATVARHALNKANLSPEIRVAGTRDEFIKTVIDFPPDIILSEFSLPGIHCSQALEILRQYHIHIPFIIVSNDITDGIALEILRIGADDYVIKNQIDRLPFAILRSLEKYEFKSDQQNLLEQLTNSEERFRTLVENSADAVVVLSAEAQPIYVSPAVKNVLGYTAEEIYAMDIFSKAHPDDVPQLMKVMGKVLASPGIPIKGHTGRMMHKDGSWRWIEATVTNMLHEPAINGIVDNFRDVTEIEKSRQALQSSENNLRAIFENTSEGFVLTDTNATIVYFNSKARYFYKISTGNEIETGTSLADSINDERSVEYNRAINAVLAGELRQYEHMYAQIEGKKSWLNVTMIPVVENGRITGLTLTMTDITDQKLAQDLLQRSESNLNAIMNNTDALIYSLDTDLRYITYNNALEDMMKERYDIDIQPGYHILESLNKFDPGSETEWTDINSRALSGEILKFEKELPYNGSSSHLRFSIHPIKKKNTVTGLSCFVNDITKEKQSDEKVLKALEEKNVILESIGDCFFAVDKNWIVTYWNKQAEIVLNTPKENILGKNIWDIFPDVVDTLFHIYYQKAIDQNTIQHFESYYERGKAWFEVTAYPSASGLSVYLREITQRKHDESRLHDLNKNLQSYTEELIDSNKGLEQFSYIVSHNLRAPVANIIGLAELLSQHKFSPAENEELLQGVLVNVKRLDDIVSDLNTILQVKREVSENREPVEMQQLVDNIRSSIYNIIERENVEIQTDFSALNKIITLRSYLHSIFYNLIINSIKYRQKDIDPVIKIKSAVINGEMIISFQDNGLGIDLKKKGKHLFGLYKRFHHHVEGKGMGLFMVKTQVEMLGGKIVADSTVDKGTEFRILFRSDNL</sequence>
<dbReference type="InterPro" id="IPR052162">
    <property type="entry name" value="Sensor_kinase/Photoreceptor"/>
</dbReference>
<keyword evidence="4 11" id="KW-0808">Transferase</keyword>
<dbReference type="Gene3D" id="1.10.287.130">
    <property type="match status" value="1"/>
</dbReference>
<evidence type="ECO:0000256" key="6">
    <source>
        <dbReference type="PROSITE-ProRule" id="PRU00169"/>
    </source>
</evidence>
<dbReference type="CDD" id="cd00130">
    <property type="entry name" value="PAS"/>
    <property type="match status" value="2"/>
</dbReference>
<proteinExistence type="predicted"/>
<dbReference type="InterPro" id="IPR011006">
    <property type="entry name" value="CheY-like_superfamily"/>
</dbReference>
<protein>
    <recommendedName>
        <fullName evidence="2">histidine kinase</fullName>
        <ecNumber evidence="2">2.7.13.3</ecNumber>
    </recommendedName>
</protein>
<dbReference type="InterPro" id="IPR001610">
    <property type="entry name" value="PAC"/>
</dbReference>
<comment type="catalytic activity">
    <reaction evidence="1">
        <text>ATP + protein L-histidine = ADP + protein N-phospho-L-histidine.</text>
        <dbReference type="EC" id="2.7.13.3"/>
    </reaction>
</comment>
<dbReference type="InterPro" id="IPR004358">
    <property type="entry name" value="Sig_transdc_His_kin-like_C"/>
</dbReference>
<evidence type="ECO:0000259" key="9">
    <source>
        <dbReference type="PROSITE" id="PS50112"/>
    </source>
</evidence>
<feature type="domain" description="PAC" evidence="10">
    <location>
        <begin position="215"/>
        <end position="266"/>
    </location>
</feature>
<evidence type="ECO:0000256" key="5">
    <source>
        <dbReference type="ARBA" id="ARBA00022777"/>
    </source>
</evidence>
<dbReference type="GO" id="GO:0016740">
    <property type="term" value="F:transferase activity"/>
    <property type="evidence" value="ECO:0007669"/>
    <property type="project" value="UniProtKB-KW"/>
</dbReference>
<dbReference type="Proteomes" id="UP000679725">
    <property type="component" value="Unassembled WGS sequence"/>
</dbReference>
<evidence type="ECO:0000313" key="12">
    <source>
        <dbReference type="Proteomes" id="UP000679725"/>
    </source>
</evidence>
<dbReference type="SMART" id="SM00091">
    <property type="entry name" value="PAS"/>
    <property type="match status" value="3"/>
</dbReference>
<evidence type="ECO:0000259" key="7">
    <source>
        <dbReference type="PROSITE" id="PS50109"/>
    </source>
</evidence>
<keyword evidence="5" id="KW-0418">Kinase</keyword>
<dbReference type="Pfam" id="PF00072">
    <property type="entry name" value="Response_reg"/>
    <property type="match status" value="1"/>
</dbReference>
<gene>
    <name evidence="11" type="primary">sasA_2</name>
    <name evidence="11" type="ORF">DYBT9623_00205</name>
</gene>
<dbReference type="InterPro" id="IPR001789">
    <property type="entry name" value="Sig_transdc_resp-reg_receiver"/>
</dbReference>
<feature type="domain" description="PAC" evidence="10">
    <location>
        <begin position="341"/>
        <end position="392"/>
    </location>
</feature>
<dbReference type="InterPro" id="IPR003594">
    <property type="entry name" value="HATPase_dom"/>
</dbReference>
<dbReference type="InterPro" id="IPR013655">
    <property type="entry name" value="PAS_fold_3"/>
</dbReference>
<dbReference type="SMART" id="SM00388">
    <property type="entry name" value="HisKA"/>
    <property type="match status" value="1"/>
</dbReference>
<dbReference type="RefSeq" id="WP_215231654.1">
    <property type="nucleotide sequence ID" value="NZ_CAJRAU010000001.1"/>
</dbReference>
<dbReference type="PROSITE" id="PS50109">
    <property type="entry name" value="HIS_KIN"/>
    <property type="match status" value="1"/>
</dbReference>
<evidence type="ECO:0000256" key="4">
    <source>
        <dbReference type="ARBA" id="ARBA00022679"/>
    </source>
</evidence>
<dbReference type="InterPro" id="IPR000700">
    <property type="entry name" value="PAS-assoc_C"/>
</dbReference>
<dbReference type="EMBL" id="CAJRAU010000001">
    <property type="protein sequence ID" value="CAG5067484.1"/>
    <property type="molecule type" value="Genomic_DNA"/>
</dbReference>
<dbReference type="NCBIfam" id="TIGR00229">
    <property type="entry name" value="sensory_box"/>
    <property type="match status" value="3"/>
</dbReference>
<dbReference type="SMART" id="SM00086">
    <property type="entry name" value="PAC"/>
    <property type="match status" value="3"/>
</dbReference>
<evidence type="ECO:0000256" key="2">
    <source>
        <dbReference type="ARBA" id="ARBA00012438"/>
    </source>
</evidence>
<dbReference type="PANTHER" id="PTHR43304">
    <property type="entry name" value="PHYTOCHROME-LIKE PROTEIN CPH1"/>
    <property type="match status" value="1"/>
</dbReference>
<dbReference type="InterPro" id="IPR036097">
    <property type="entry name" value="HisK_dim/P_sf"/>
</dbReference>
<comment type="caution">
    <text evidence="6">Lacks conserved residue(s) required for the propagation of feature annotation.</text>
</comment>
<dbReference type="CDD" id="cd00082">
    <property type="entry name" value="HisKA"/>
    <property type="match status" value="1"/>
</dbReference>
<dbReference type="SUPFAM" id="SSF55785">
    <property type="entry name" value="PYP-like sensor domain (PAS domain)"/>
    <property type="match status" value="4"/>
</dbReference>
<keyword evidence="3" id="KW-0597">Phosphoprotein</keyword>
<feature type="domain" description="Histidine kinase" evidence="7">
    <location>
        <begin position="662"/>
        <end position="876"/>
    </location>
</feature>
<dbReference type="PROSITE" id="PS50113">
    <property type="entry name" value="PAC"/>
    <property type="match status" value="2"/>
</dbReference>
<evidence type="ECO:0000259" key="10">
    <source>
        <dbReference type="PROSITE" id="PS50113"/>
    </source>
</evidence>
<dbReference type="InterPro" id="IPR035965">
    <property type="entry name" value="PAS-like_dom_sf"/>
</dbReference>
<dbReference type="SUPFAM" id="SSF47384">
    <property type="entry name" value="Homodimeric domain of signal transducing histidine kinase"/>
    <property type="match status" value="1"/>
</dbReference>
<feature type="domain" description="PAS" evidence="9">
    <location>
        <begin position="267"/>
        <end position="339"/>
    </location>
</feature>
<dbReference type="InterPro" id="IPR003661">
    <property type="entry name" value="HisK_dim/P_dom"/>
</dbReference>
<feature type="domain" description="PAS" evidence="9">
    <location>
        <begin position="521"/>
        <end position="591"/>
    </location>
</feature>